<reference evidence="7 8" key="1">
    <citation type="submission" date="2019-12" db="EMBL/GenBank/DDBJ databases">
        <authorList>
            <person name="Li M."/>
        </authorList>
    </citation>
    <scope>NUCLEOTIDE SEQUENCE [LARGE SCALE GENOMIC DNA]</scope>
    <source>
        <strain evidence="7 8">GBMRC 2046</strain>
    </source>
</reference>
<evidence type="ECO:0000313" key="8">
    <source>
        <dbReference type="Proteomes" id="UP000433101"/>
    </source>
</evidence>
<evidence type="ECO:0000313" key="7">
    <source>
        <dbReference type="EMBL" id="MXN67194.1"/>
    </source>
</evidence>
<dbReference type="EMBL" id="WUMV01000009">
    <property type="protein sequence ID" value="MXN67194.1"/>
    <property type="molecule type" value="Genomic_DNA"/>
</dbReference>
<comment type="subcellular location">
    <subcellularLocation>
        <location evidence="1">Cell membrane</location>
    </subcellularLocation>
</comment>
<organism evidence="7 8">
    <name type="scientific">Stappia sediminis</name>
    <dbReference type="NCBI Taxonomy" id="2692190"/>
    <lineage>
        <taxon>Bacteria</taxon>
        <taxon>Pseudomonadati</taxon>
        <taxon>Pseudomonadota</taxon>
        <taxon>Alphaproteobacteria</taxon>
        <taxon>Hyphomicrobiales</taxon>
        <taxon>Stappiaceae</taxon>
        <taxon>Stappia</taxon>
    </lineage>
</organism>
<feature type="domain" description="Glycosyltransferase 2-like" evidence="6">
    <location>
        <begin position="8"/>
        <end position="161"/>
    </location>
</feature>
<dbReference type="PANTHER" id="PTHR43646:SF2">
    <property type="entry name" value="GLYCOSYLTRANSFERASE 2-LIKE DOMAIN-CONTAINING PROTEIN"/>
    <property type="match status" value="1"/>
</dbReference>
<dbReference type="GO" id="GO:0016757">
    <property type="term" value="F:glycosyltransferase activity"/>
    <property type="evidence" value="ECO:0007669"/>
    <property type="project" value="UniProtKB-KW"/>
</dbReference>
<keyword evidence="2" id="KW-1003">Cell membrane</keyword>
<evidence type="ECO:0000256" key="5">
    <source>
        <dbReference type="ARBA" id="ARBA00023136"/>
    </source>
</evidence>
<dbReference type="SUPFAM" id="SSF53448">
    <property type="entry name" value="Nucleotide-diphospho-sugar transferases"/>
    <property type="match status" value="1"/>
</dbReference>
<keyword evidence="8" id="KW-1185">Reference proteome</keyword>
<comment type="caution">
    <text evidence="7">The sequence shown here is derived from an EMBL/GenBank/DDBJ whole genome shotgun (WGS) entry which is preliminary data.</text>
</comment>
<evidence type="ECO:0000256" key="2">
    <source>
        <dbReference type="ARBA" id="ARBA00022475"/>
    </source>
</evidence>
<keyword evidence="5" id="KW-0472">Membrane</keyword>
<evidence type="ECO:0000256" key="1">
    <source>
        <dbReference type="ARBA" id="ARBA00004236"/>
    </source>
</evidence>
<dbReference type="Gene3D" id="3.90.550.10">
    <property type="entry name" value="Spore Coat Polysaccharide Biosynthesis Protein SpsA, Chain A"/>
    <property type="match status" value="1"/>
</dbReference>
<keyword evidence="4 7" id="KW-0808">Transferase</keyword>
<dbReference type="RefSeq" id="WP_160777425.1">
    <property type="nucleotide sequence ID" value="NZ_WUMV01000009.1"/>
</dbReference>
<dbReference type="InterPro" id="IPR001173">
    <property type="entry name" value="Glyco_trans_2-like"/>
</dbReference>
<proteinExistence type="predicted"/>
<dbReference type="Proteomes" id="UP000433101">
    <property type="component" value="Unassembled WGS sequence"/>
</dbReference>
<evidence type="ECO:0000256" key="3">
    <source>
        <dbReference type="ARBA" id="ARBA00022676"/>
    </source>
</evidence>
<dbReference type="PANTHER" id="PTHR43646">
    <property type="entry name" value="GLYCOSYLTRANSFERASE"/>
    <property type="match status" value="1"/>
</dbReference>
<gene>
    <name evidence="7" type="ORF">GR183_19975</name>
</gene>
<dbReference type="GO" id="GO:0005886">
    <property type="term" value="C:plasma membrane"/>
    <property type="evidence" value="ECO:0007669"/>
    <property type="project" value="UniProtKB-SubCell"/>
</dbReference>
<accession>A0A7X3LXZ2</accession>
<dbReference type="Pfam" id="PF00535">
    <property type="entry name" value="Glycos_transf_2"/>
    <property type="match status" value="1"/>
</dbReference>
<dbReference type="AlphaFoldDB" id="A0A7X3LXZ2"/>
<dbReference type="InterPro" id="IPR029044">
    <property type="entry name" value="Nucleotide-diphossugar_trans"/>
</dbReference>
<evidence type="ECO:0000259" key="6">
    <source>
        <dbReference type="Pfam" id="PF00535"/>
    </source>
</evidence>
<evidence type="ECO:0000256" key="4">
    <source>
        <dbReference type="ARBA" id="ARBA00022679"/>
    </source>
</evidence>
<name>A0A7X3LXZ2_9HYPH</name>
<sequence>MSQPPKVSVIIRSLNEELHIGKLLIGLEQQDFRDFEVILVDSGSSDRTVEIAEKFGVRIVEIAKSEFSFGRSLNLGCAAARGEILLAASAHVYPTRRDWISRIIEPFSDPHVVLSYGRQVGNDATKFSEHQIFKAWFGEESTNRQRSHFCNNANCAVRRSAWLQHRYDETLTGLEDLAWAKEMQKTGGRLAYVADAEIVHVHDETYAGIRNRYRREAIAMKHIEPTIRFGAGELVTASVRNIASDAIEAFRQGRLSREAASILLFRLNQFWGTYVGHRQGGEVSEALKERFYYPAAQSNSSKEASDDGAGEDRALEIDYAALLGAQGGSK</sequence>
<protein>
    <submittedName>
        <fullName evidence="7">Glycosyltransferase</fullName>
    </submittedName>
</protein>
<keyword evidence="3" id="KW-0328">Glycosyltransferase</keyword>